<gene>
    <name evidence="1" type="ORF">SDC9_155649</name>
</gene>
<comment type="caution">
    <text evidence="1">The sequence shown here is derived from an EMBL/GenBank/DDBJ whole genome shotgun (WGS) entry which is preliminary data.</text>
</comment>
<protein>
    <submittedName>
        <fullName evidence="1">Uncharacterized protein</fullName>
    </submittedName>
</protein>
<dbReference type="AlphaFoldDB" id="A0A645F2C1"/>
<proteinExistence type="predicted"/>
<sequence>MAPRFNGVGQAEQAGQLAERMIGSEVQLPGKMVIVQLGAEVGESVASVRGAGDKSQTRQIAQQLGDSCLGRGCLRGDLARGARS</sequence>
<evidence type="ECO:0000313" key="1">
    <source>
        <dbReference type="EMBL" id="MPN08367.1"/>
    </source>
</evidence>
<accession>A0A645F2C1</accession>
<organism evidence="1">
    <name type="scientific">bioreactor metagenome</name>
    <dbReference type="NCBI Taxonomy" id="1076179"/>
    <lineage>
        <taxon>unclassified sequences</taxon>
        <taxon>metagenomes</taxon>
        <taxon>ecological metagenomes</taxon>
    </lineage>
</organism>
<dbReference type="EMBL" id="VSSQ01054414">
    <property type="protein sequence ID" value="MPN08367.1"/>
    <property type="molecule type" value="Genomic_DNA"/>
</dbReference>
<reference evidence="1" key="1">
    <citation type="submission" date="2019-08" db="EMBL/GenBank/DDBJ databases">
        <authorList>
            <person name="Kucharzyk K."/>
            <person name="Murdoch R.W."/>
            <person name="Higgins S."/>
            <person name="Loffler F."/>
        </authorList>
    </citation>
    <scope>NUCLEOTIDE SEQUENCE</scope>
</reference>
<name>A0A645F2C1_9ZZZZ</name>